<feature type="compositionally biased region" description="Basic and acidic residues" evidence="1">
    <location>
        <begin position="401"/>
        <end position="420"/>
    </location>
</feature>
<dbReference type="AlphaFoldDB" id="A0A4Q2D7D3"/>
<dbReference type="Proteomes" id="UP000290288">
    <property type="component" value="Unassembled WGS sequence"/>
</dbReference>
<organism evidence="3 4">
    <name type="scientific">Candolleomyces aberdarensis</name>
    <dbReference type="NCBI Taxonomy" id="2316362"/>
    <lineage>
        <taxon>Eukaryota</taxon>
        <taxon>Fungi</taxon>
        <taxon>Dikarya</taxon>
        <taxon>Basidiomycota</taxon>
        <taxon>Agaricomycotina</taxon>
        <taxon>Agaricomycetes</taxon>
        <taxon>Agaricomycetidae</taxon>
        <taxon>Agaricales</taxon>
        <taxon>Agaricineae</taxon>
        <taxon>Psathyrellaceae</taxon>
        <taxon>Candolleomyces</taxon>
    </lineage>
</organism>
<dbReference type="Gene3D" id="1.10.357.40">
    <property type="entry name" value="YbiA-like"/>
    <property type="match status" value="1"/>
</dbReference>
<accession>A0A4Q2D7D3</accession>
<dbReference type="EMBL" id="SDEE01000767">
    <property type="protein sequence ID" value="RXW14085.1"/>
    <property type="molecule type" value="Genomic_DNA"/>
</dbReference>
<evidence type="ECO:0000313" key="3">
    <source>
        <dbReference type="EMBL" id="RXW14085.1"/>
    </source>
</evidence>
<feature type="compositionally biased region" description="Pro residues" evidence="1">
    <location>
        <begin position="433"/>
        <end position="442"/>
    </location>
</feature>
<feature type="domain" description="NADAR" evidence="2">
    <location>
        <begin position="447"/>
        <end position="589"/>
    </location>
</feature>
<reference evidence="3 4" key="1">
    <citation type="submission" date="2019-01" db="EMBL/GenBank/DDBJ databases">
        <title>Draft genome sequence of Psathyrella aberdarensis IHI B618.</title>
        <authorList>
            <person name="Buettner E."/>
            <person name="Kellner H."/>
        </authorList>
    </citation>
    <scope>NUCLEOTIDE SEQUENCE [LARGE SCALE GENOMIC DNA]</scope>
    <source>
        <strain evidence="3 4">IHI B618</strain>
    </source>
</reference>
<feature type="compositionally biased region" description="Acidic residues" evidence="1">
    <location>
        <begin position="170"/>
        <end position="189"/>
    </location>
</feature>
<dbReference type="CDD" id="cd15457">
    <property type="entry name" value="NADAR"/>
    <property type="match status" value="1"/>
</dbReference>
<protein>
    <recommendedName>
        <fullName evidence="2">NADAR domain-containing protein</fullName>
    </recommendedName>
</protein>
<evidence type="ECO:0000256" key="1">
    <source>
        <dbReference type="SAM" id="MobiDB-lite"/>
    </source>
</evidence>
<feature type="compositionally biased region" description="Basic and acidic residues" evidence="1">
    <location>
        <begin position="258"/>
        <end position="267"/>
    </location>
</feature>
<feature type="region of interest" description="Disordered" evidence="1">
    <location>
        <begin position="290"/>
        <end position="445"/>
    </location>
</feature>
<gene>
    <name evidence="3" type="ORF">EST38_g11764</name>
</gene>
<dbReference type="Pfam" id="PF08719">
    <property type="entry name" value="NADAR"/>
    <property type="match status" value="1"/>
</dbReference>
<proteinExistence type="predicted"/>
<dbReference type="InterPro" id="IPR037238">
    <property type="entry name" value="YbiA-like_sf"/>
</dbReference>
<sequence length="595" mass="64902">MGQKSSKQKHPWGAPPPGFGYPPNPYAPAGFIPPGYQPPPGGGSYPPFTQGFIPPSAYGQAGVNMPQPQLSWMPQDKDTKRDRKGKRRAQSEQFPGGFLAGGGPAFPQPNVAASNSGPVIPPEPRRSTRRKSQGRAPAPPPLTTPQGFGMPLANFPTNERAGTPFIPAMVDDDDDDDEDSSGSDDDDDDTERRRPSSASPTARHRSARRARAPRRSRSTGHYPDITGRIDDVLRPLPPAKRSAFGPTGHRPPGQPKNKLPDPPRDLYEMSPYKSLLTLPQTTALLTATYQQQQQQGAAPNGPTTLVIPPGGQGTTVIPGNVQQPLLQPQAPGLKRSNSKKKGVGGLFRALSGRRPKGERANGAPVIPPQPQGADVRFVPVFVDNSKKPGGSSQHASGSRTSAEDSHDHRPPSRRQSEDQSHHRRPPPEAGLVPQPPPPPPTTREPLFFDQQSQAFYGFLNHSPHRIVYEDRIYPTATHLHEALKFLPAFPEIAERIRLTPKATDVYDVSGALATAQRPDWANVFLVEMEEVLAHKFRQHADLREKLVTETGERPLVYSDPLDSFWGVGPQNDGQNKLGKVLMRVRDRLRREGGLG</sequence>
<evidence type="ECO:0000313" key="4">
    <source>
        <dbReference type="Proteomes" id="UP000290288"/>
    </source>
</evidence>
<evidence type="ECO:0000259" key="2">
    <source>
        <dbReference type="Pfam" id="PF08719"/>
    </source>
</evidence>
<feature type="compositionally biased region" description="Basic residues" evidence="1">
    <location>
        <begin position="202"/>
        <end position="218"/>
    </location>
</feature>
<feature type="compositionally biased region" description="Polar residues" evidence="1">
    <location>
        <begin position="390"/>
        <end position="400"/>
    </location>
</feature>
<dbReference type="STRING" id="2316362.A0A4Q2D7D3"/>
<keyword evidence="4" id="KW-1185">Reference proteome</keyword>
<dbReference type="OrthoDB" id="206452at2759"/>
<name>A0A4Q2D7D3_9AGAR</name>
<feature type="region of interest" description="Disordered" evidence="1">
    <location>
        <begin position="1"/>
        <end position="269"/>
    </location>
</feature>
<feature type="compositionally biased region" description="Pro residues" evidence="1">
    <location>
        <begin position="13"/>
        <end position="26"/>
    </location>
</feature>
<comment type="caution">
    <text evidence="3">The sequence shown here is derived from an EMBL/GenBank/DDBJ whole genome shotgun (WGS) entry which is preliminary data.</text>
</comment>
<dbReference type="NCBIfam" id="TIGR02464">
    <property type="entry name" value="ribofla_fusion"/>
    <property type="match status" value="1"/>
</dbReference>
<dbReference type="InterPro" id="IPR012816">
    <property type="entry name" value="NADAR"/>
</dbReference>
<feature type="compositionally biased region" description="Basic residues" evidence="1">
    <location>
        <begin position="1"/>
        <end position="10"/>
    </location>
</feature>
<dbReference type="SUPFAM" id="SSF143990">
    <property type="entry name" value="YbiA-like"/>
    <property type="match status" value="1"/>
</dbReference>